<dbReference type="EMBL" id="MSAG01000003">
    <property type="protein sequence ID" value="PUX26115.1"/>
    <property type="molecule type" value="Genomic_DNA"/>
</dbReference>
<keyword evidence="4 6" id="KW-1133">Transmembrane helix</keyword>
<evidence type="ECO:0000256" key="3">
    <source>
        <dbReference type="ARBA" id="ARBA00022692"/>
    </source>
</evidence>
<dbReference type="InterPro" id="IPR001248">
    <property type="entry name" value="Pur-cyt_permease"/>
</dbReference>
<dbReference type="InterPro" id="IPR030191">
    <property type="entry name" value="CodB"/>
</dbReference>
<evidence type="ECO:0000256" key="1">
    <source>
        <dbReference type="ARBA" id="ARBA00004141"/>
    </source>
</evidence>
<feature type="transmembrane region" description="Helical" evidence="6">
    <location>
        <begin position="155"/>
        <end position="174"/>
    </location>
</feature>
<evidence type="ECO:0000256" key="2">
    <source>
        <dbReference type="ARBA" id="ARBA00008974"/>
    </source>
</evidence>
<keyword evidence="5 6" id="KW-0472">Membrane</keyword>
<comment type="similarity">
    <text evidence="2">Belongs to the purine-cytosine permease (2.A.39) family.</text>
</comment>
<comment type="caution">
    <text evidence="7">The sequence shown here is derived from an EMBL/GenBank/DDBJ whole genome shotgun (WGS) entry which is preliminary data.</text>
</comment>
<feature type="transmembrane region" description="Helical" evidence="6">
    <location>
        <begin position="306"/>
        <end position="323"/>
    </location>
</feature>
<dbReference type="RefSeq" id="WP_075197424.1">
    <property type="nucleotide sequence ID" value="NZ_CP187984.1"/>
</dbReference>
<feature type="transmembrane region" description="Helical" evidence="6">
    <location>
        <begin position="232"/>
        <end position="253"/>
    </location>
</feature>
<feature type="transmembrane region" description="Helical" evidence="6">
    <location>
        <begin position="391"/>
        <end position="408"/>
    </location>
</feature>
<dbReference type="GO" id="GO:0005886">
    <property type="term" value="C:plasma membrane"/>
    <property type="evidence" value="ECO:0007669"/>
    <property type="project" value="TreeGrafter"/>
</dbReference>
<dbReference type="PANTHER" id="PTHR30569">
    <property type="entry name" value="CYTOSINE TRANSPORTER CODB"/>
    <property type="match status" value="1"/>
</dbReference>
<feature type="transmembrane region" description="Helical" evidence="6">
    <location>
        <begin position="194"/>
        <end position="211"/>
    </location>
</feature>
<dbReference type="Pfam" id="PF02133">
    <property type="entry name" value="Transp_cyt_pur"/>
    <property type="match status" value="1"/>
</dbReference>
<sequence>MSANTEFPLSEAPAAGRKGLLSISMVLFSFTFFTGTMFAGGKLGVAFPIVEMLWIATIGNLLLALYAAALAWIAARSGLNTVLMGRFCFGEKGSKLSDFLLGFAELGWYAWGTATVAITLVKLLALPEWLTTPLMVFFGLAFCVTALVGYRGLDLLSRVSVPLMFILLVASMWIATRHAGGWQAMQRIEPTETLGWSAAITMVFGTFASGATQATNWTRMARSSGTAITGSLISFLIGNGLMVVAGAWCAVVYQQADIVAVMTLQGLSVAAVIMLCLNLWTIQGPTIYNVSAAACHLLRSERRRTLTVASAGIGILLAIGGMYELLIPFLVLLGSIIPPVGGVIIADYLFHRRGRYPALSEARLPRFNYAGLAAYALGALTAYFSPWVAPLVGIAVSATSYLLFVRLARGRSREPLSPSYSKEPL</sequence>
<comment type="subcellular location">
    <subcellularLocation>
        <location evidence="1">Membrane</location>
        <topology evidence="1">Multi-pass membrane protein</topology>
    </subcellularLocation>
</comment>
<evidence type="ECO:0000256" key="6">
    <source>
        <dbReference type="SAM" id="Phobius"/>
    </source>
</evidence>
<dbReference type="OrthoDB" id="5487344at2"/>
<evidence type="ECO:0000256" key="4">
    <source>
        <dbReference type="ARBA" id="ARBA00022989"/>
    </source>
</evidence>
<feature type="transmembrane region" description="Helical" evidence="6">
    <location>
        <begin position="96"/>
        <end position="123"/>
    </location>
</feature>
<feature type="transmembrane region" description="Helical" evidence="6">
    <location>
        <begin position="367"/>
        <end position="385"/>
    </location>
</feature>
<dbReference type="NCBIfam" id="NF008241">
    <property type="entry name" value="PRK11017.1"/>
    <property type="match status" value="1"/>
</dbReference>
<name>A0A2T7B9R4_9ENTR</name>
<feature type="transmembrane region" description="Helical" evidence="6">
    <location>
        <begin position="329"/>
        <end position="346"/>
    </location>
</feature>
<dbReference type="PANTHER" id="PTHR30569:SF0">
    <property type="entry name" value="CYTOSINE PERMEASE"/>
    <property type="match status" value="1"/>
</dbReference>
<proteinExistence type="inferred from homology"/>
<accession>A0A2T7B9R4</accession>
<feature type="transmembrane region" description="Helical" evidence="6">
    <location>
        <begin position="20"/>
        <end position="40"/>
    </location>
</feature>
<dbReference type="Gene3D" id="1.10.4160.10">
    <property type="entry name" value="Hydantoin permease"/>
    <property type="match status" value="1"/>
</dbReference>
<dbReference type="AlphaFoldDB" id="A0A2T7B9R4"/>
<keyword evidence="3 6" id="KW-0812">Transmembrane</keyword>
<reference evidence="7" key="1">
    <citation type="submission" date="2016-12" db="EMBL/GenBank/DDBJ databases">
        <title>Analysis of the Molecular Diversity Among Cronobacter Species Isolated from Filth Flies Using a Pan Genomic DNA Microarray.</title>
        <authorList>
            <person name="Pava-Ripoll M."/>
            <person name="Tall B."/>
            <person name="Farber J."/>
            <person name="Fanning S."/>
            <person name="Lehner A."/>
            <person name="Stephan R."/>
            <person name="Pagotto F."/>
            <person name="Iverson C."/>
            <person name="Ziobro G."/>
            <person name="Miller A."/>
            <person name="Pearson R."/>
            <person name="Yan Q."/>
            <person name="Kim M."/>
            <person name="Jeong S."/>
            <person name="Park J."/>
            <person name="Jun S."/>
            <person name="Choi H."/>
            <person name="Chung T."/>
            <person name="Yoo Y."/>
            <person name="Park E."/>
            <person name="Hwang S."/>
            <person name="Lee B."/>
            <person name="Sathyamoorthy V."/>
            <person name="Carter L."/>
            <person name="Mammel M."/>
            <person name="Jackson S."/>
            <person name="Kothary M."/>
            <person name="Patel I."/>
            <person name="Grim C."/>
            <person name="Gopinath G."/>
            <person name="Gangiredla J."/>
            <person name="Chase H."/>
        </authorList>
    </citation>
    <scope>NUCLEOTIDE SEQUENCE [LARGE SCALE GENOMIC DNA]</scope>
    <source>
        <strain evidence="7">MOD1-Sh41s</strain>
    </source>
</reference>
<feature type="transmembrane region" description="Helical" evidence="6">
    <location>
        <begin position="129"/>
        <end position="148"/>
    </location>
</feature>
<evidence type="ECO:0000313" key="7">
    <source>
        <dbReference type="EMBL" id="PUX26115.1"/>
    </source>
</evidence>
<gene>
    <name evidence="7" type="ORF">BS411_02815</name>
</gene>
<feature type="transmembrane region" description="Helical" evidence="6">
    <location>
        <begin position="52"/>
        <end position="75"/>
    </location>
</feature>
<feature type="transmembrane region" description="Helical" evidence="6">
    <location>
        <begin position="259"/>
        <end position="280"/>
    </location>
</feature>
<dbReference type="GO" id="GO:0015209">
    <property type="term" value="F:cytosine transmembrane transporter activity"/>
    <property type="evidence" value="ECO:0007669"/>
    <property type="project" value="InterPro"/>
</dbReference>
<protein>
    <submittedName>
        <fullName evidence="7">Cytosine permease</fullName>
    </submittedName>
</protein>
<evidence type="ECO:0000256" key="5">
    <source>
        <dbReference type="ARBA" id="ARBA00023136"/>
    </source>
</evidence>
<dbReference type="CDD" id="cd11484">
    <property type="entry name" value="SLC-NCS1sbd_CobB-like"/>
    <property type="match status" value="1"/>
</dbReference>
<organism evidence="7">
    <name type="scientific">Cronobacter turicensis</name>
    <dbReference type="NCBI Taxonomy" id="413502"/>
    <lineage>
        <taxon>Bacteria</taxon>
        <taxon>Pseudomonadati</taxon>
        <taxon>Pseudomonadota</taxon>
        <taxon>Gammaproteobacteria</taxon>
        <taxon>Enterobacterales</taxon>
        <taxon>Enterobacteriaceae</taxon>
        <taxon>Cronobacter</taxon>
    </lineage>
</organism>